<dbReference type="InterPro" id="IPR001128">
    <property type="entry name" value="Cyt_P450"/>
</dbReference>
<evidence type="ECO:0000256" key="2">
    <source>
        <dbReference type="ARBA" id="ARBA00004685"/>
    </source>
</evidence>
<keyword evidence="8 10" id="KW-0503">Monooxygenase</keyword>
<comment type="cofactor">
    <cofactor evidence="1 9">
        <name>heme</name>
        <dbReference type="ChEBI" id="CHEBI:30413"/>
    </cofactor>
</comment>
<gene>
    <name evidence="11" type="ORF">S7711_10234</name>
</gene>
<keyword evidence="12" id="KW-1185">Reference proteome</keyword>
<evidence type="ECO:0000256" key="1">
    <source>
        <dbReference type="ARBA" id="ARBA00001971"/>
    </source>
</evidence>
<dbReference type="GO" id="GO:0004497">
    <property type="term" value="F:monooxygenase activity"/>
    <property type="evidence" value="ECO:0007669"/>
    <property type="project" value="UniProtKB-KW"/>
</dbReference>
<dbReference type="PRINTS" id="PR00465">
    <property type="entry name" value="EP450IV"/>
</dbReference>
<feature type="binding site" description="axial binding residue" evidence="9">
    <location>
        <position position="472"/>
    </location>
    <ligand>
        <name>heme</name>
        <dbReference type="ChEBI" id="CHEBI:30413"/>
    </ligand>
    <ligandPart>
        <name>Fe</name>
        <dbReference type="ChEBI" id="CHEBI:18248"/>
    </ligandPart>
</feature>
<dbReference type="CDD" id="cd11041">
    <property type="entry name" value="CYP503A1-like"/>
    <property type="match status" value="1"/>
</dbReference>
<keyword evidence="6 10" id="KW-0560">Oxidoreductase</keyword>
<name>A0A084AF36_STACB</name>
<dbReference type="OrthoDB" id="1844152at2759"/>
<evidence type="ECO:0000313" key="11">
    <source>
        <dbReference type="EMBL" id="KEY63915.1"/>
    </source>
</evidence>
<dbReference type="GO" id="GO:0016705">
    <property type="term" value="F:oxidoreductase activity, acting on paired donors, with incorporation or reduction of molecular oxygen"/>
    <property type="evidence" value="ECO:0007669"/>
    <property type="project" value="InterPro"/>
</dbReference>
<keyword evidence="4 9" id="KW-0349">Heme</keyword>
<evidence type="ECO:0000256" key="5">
    <source>
        <dbReference type="ARBA" id="ARBA00022723"/>
    </source>
</evidence>
<dbReference type="SUPFAM" id="SSF48264">
    <property type="entry name" value="Cytochrome P450"/>
    <property type="match status" value="1"/>
</dbReference>
<evidence type="ECO:0000256" key="3">
    <source>
        <dbReference type="ARBA" id="ARBA00010617"/>
    </source>
</evidence>
<comment type="pathway">
    <text evidence="2">Mycotoxin biosynthesis.</text>
</comment>
<dbReference type="PANTHER" id="PTHR46206:SF2">
    <property type="entry name" value="CYTOCHROME P450 MONOOXYGENASE AUSG-RELATED"/>
    <property type="match status" value="1"/>
</dbReference>
<evidence type="ECO:0000313" key="12">
    <source>
        <dbReference type="Proteomes" id="UP000028045"/>
    </source>
</evidence>
<dbReference type="Proteomes" id="UP000028045">
    <property type="component" value="Unassembled WGS sequence"/>
</dbReference>
<proteinExistence type="inferred from homology"/>
<dbReference type="InterPro" id="IPR036396">
    <property type="entry name" value="Cyt_P450_sf"/>
</dbReference>
<dbReference type="GO" id="GO:0005506">
    <property type="term" value="F:iron ion binding"/>
    <property type="evidence" value="ECO:0007669"/>
    <property type="project" value="InterPro"/>
</dbReference>
<dbReference type="InterPro" id="IPR017972">
    <property type="entry name" value="Cyt_P450_CS"/>
</dbReference>
<comment type="similarity">
    <text evidence="3 10">Belongs to the cytochrome P450 family.</text>
</comment>
<dbReference type="GO" id="GO:0020037">
    <property type="term" value="F:heme binding"/>
    <property type="evidence" value="ECO:0007669"/>
    <property type="project" value="InterPro"/>
</dbReference>
<evidence type="ECO:0000256" key="7">
    <source>
        <dbReference type="ARBA" id="ARBA00023004"/>
    </source>
</evidence>
<dbReference type="PANTHER" id="PTHR46206">
    <property type="entry name" value="CYTOCHROME P450"/>
    <property type="match status" value="1"/>
</dbReference>
<organism evidence="11 12">
    <name type="scientific">Stachybotrys chartarum (strain CBS 109288 / IBT 7711)</name>
    <name type="common">Toxic black mold</name>
    <name type="synonym">Stilbospora chartarum</name>
    <dbReference type="NCBI Taxonomy" id="1280523"/>
    <lineage>
        <taxon>Eukaryota</taxon>
        <taxon>Fungi</taxon>
        <taxon>Dikarya</taxon>
        <taxon>Ascomycota</taxon>
        <taxon>Pezizomycotina</taxon>
        <taxon>Sordariomycetes</taxon>
        <taxon>Hypocreomycetidae</taxon>
        <taxon>Hypocreales</taxon>
        <taxon>Stachybotryaceae</taxon>
        <taxon>Stachybotrys</taxon>
    </lineage>
</organism>
<dbReference type="PRINTS" id="PR00385">
    <property type="entry name" value="P450"/>
</dbReference>
<dbReference type="Pfam" id="PF00067">
    <property type="entry name" value="p450"/>
    <property type="match status" value="1"/>
</dbReference>
<evidence type="ECO:0000256" key="9">
    <source>
        <dbReference type="PIRSR" id="PIRSR602403-1"/>
    </source>
</evidence>
<dbReference type="InterPro" id="IPR002403">
    <property type="entry name" value="Cyt_P450_E_grp-IV"/>
</dbReference>
<keyword evidence="7 9" id="KW-0408">Iron</keyword>
<dbReference type="EMBL" id="KL649624">
    <property type="protein sequence ID" value="KEY63915.1"/>
    <property type="molecule type" value="Genomic_DNA"/>
</dbReference>
<reference evidence="11 12" key="1">
    <citation type="journal article" date="2014" name="BMC Genomics">
        <title>Comparative genome sequencing reveals chemotype-specific gene clusters in the toxigenic black mold Stachybotrys.</title>
        <authorList>
            <person name="Semeiks J."/>
            <person name="Borek D."/>
            <person name="Otwinowski Z."/>
            <person name="Grishin N.V."/>
        </authorList>
    </citation>
    <scope>NUCLEOTIDE SEQUENCE [LARGE SCALE GENOMIC DNA]</scope>
    <source>
        <strain evidence="12">CBS 109288 / IBT 7711</strain>
    </source>
</reference>
<keyword evidence="5 9" id="KW-0479">Metal-binding</keyword>
<dbReference type="HOGENOM" id="CLU_022195_0_3_1"/>
<dbReference type="AlphaFoldDB" id="A0A084AF36"/>
<protein>
    <submittedName>
        <fullName evidence="11">Uncharacterized protein</fullName>
    </submittedName>
</protein>
<accession>A0A084AF36</accession>
<evidence type="ECO:0000256" key="10">
    <source>
        <dbReference type="RuleBase" id="RU000461"/>
    </source>
</evidence>
<evidence type="ECO:0000256" key="4">
    <source>
        <dbReference type="ARBA" id="ARBA00022617"/>
    </source>
</evidence>
<sequence length="536" mass="60106">MASTFEALFTSETLPESNSWIGDLPSSVPDMKQALALVLALGLGSVVCSRFLAGQKRANFPLINPAKGLELVDKDRRMHFVMHSEELLIEGRARSGGQPFNIMTDGGEVTVFPPGLVNDIRNEPGLSFRAFIAEDFHAKIPGFEPFAAATRADELTQAVVRKQLTKFLNKVTKPLSEEASFATELRFGTSLEWRTFVAYSETLDIIARISSRVFLGEEVCRNQDWLDIIKSYTITSFAAADNLRRYPKWMRNIVHWFQPGCKETRDQVARAKKIVGPVIEKRRLARKDAAANGLAAPRFDDALDWFEEESHGRPYDAAIIQLNLSVAAIHTTSDLMTETILKLAQTPELMGELRQEISSVLRADRWKKTALYNMKLLDSVIKETQRMRPIQTISMNRKATADVKLPSGQIIPKGARTVCCADLRLSPEVYEDPLKFDGHRFQKWRATEKDMNAHLVSTGPASLGFGHGLHACPGRFFAANEIKVALCHLIMKYDWKLAPDSPTEPLAYGFSLAPNPMAKVMVRRRAQIEMDIDNIE</sequence>
<evidence type="ECO:0000256" key="6">
    <source>
        <dbReference type="ARBA" id="ARBA00023002"/>
    </source>
</evidence>
<dbReference type="PROSITE" id="PS00086">
    <property type="entry name" value="CYTOCHROME_P450"/>
    <property type="match status" value="1"/>
</dbReference>
<dbReference type="Gene3D" id="1.10.630.10">
    <property type="entry name" value="Cytochrome P450"/>
    <property type="match status" value="1"/>
</dbReference>
<evidence type="ECO:0000256" key="8">
    <source>
        <dbReference type="ARBA" id="ARBA00023033"/>
    </source>
</evidence>